<feature type="region of interest" description="Disordered" evidence="1">
    <location>
        <begin position="1"/>
        <end position="21"/>
    </location>
</feature>
<evidence type="ECO:0000313" key="3">
    <source>
        <dbReference type="Proteomes" id="UP000325577"/>
    </source>
</evidence>
<dbReference type="OrthoDB" id="1724808at2759"/>
<feature type="compositionally biased region" description="Basic and acidic residues" evidence="1">
    <location>
        <begin position="1"/>
        <end position="11"/>
    </location>
</feature>
<protein>
    <recommendedName>
        <fullName evidence="4">Retrotransposon gag domain-containing protein</fullName>
    </recommendedName>
</protein>
<evidence type="ECO:0008006" key="4">
    <source>
        <dbReference type="Google" id="ProtNLM"/>
    </source>
</evidence>
<reference evidence="2 3" key="1">
    <citation type="submission" date="2019-09" db="EMBL/GenBank/DDBJ databases">
        <title>A chromosome-level genome assembly of the Chinese tupelo Nyssa sinensis.</title>
        <authorList>
            <person name="Yang X."/>
            <person name="Kang M."/>
            <person name="Yang Y."/>
            <person name="Xiong H."/>
            <person name="Wang M."/>
            <person name="Zhang Z."/>
            <person name="Wang Z."/>
            <person name="Wu H."/>
            <person name="Ma T."/>
            <person name="Liu J."/>
            <person name="Xi Z."/>
        </authorList>
    </citation>
    <scope>NUCLEOTIDE SEQUENCE [LARGE SCALE GENOMIC DNA]</scope>
    <source>
        <strain evidence="2">J267</strain>
        <tissue evidence="2">Leaf</tissue>
    </source>
</reference>
<keyword evidence="3" id="KW-1185">Reference proteome</keyword>
<dbReference type="PANTHER" id="PTHR34222">
    <property type="entry name" value="GAG_PRE-INTEGRS DOMAIN-CONTAINING PROTEIN"/>
    <property type="match status" value="1"/>
</dbReference>
<accession>A0A5J5A6Z9</accession>
<feature type="compositionally biased region" description="Polar residues" evidence="1">
    <location>
        <begin position="170"/>
        <end position="181"/>
    </location>
</feature>
<organism evidence="2 3">
    <name type="scientific">Nyssa sinensis</name>
    <dbReference type="NCBI Taxonomy" id="561372"/>
    <lineage>
        <taxon>Eukaryota</taxon>
        <taxon>Viridiplantae</taxon>
        <taxon>Streptophyta</taxon>
        <taxon>Embryophyta</taxon>
        <taxon>Tracheophyta</taxon>
        <taxon>Spermatophyta</taxon>
        <taxon>Magnoliopsida</taxon>
        <taxon>eudicotyledons</taxon>
        <taxon>Gunneridae</taxon>
        <taxon>Pentapetalae</taxon>
        <taxon>asterids</taxon>
        <taxon>Cornales</taxon>
        <taxon>Nyssaceae</taxon>
        <taxon>Nyssa</taxon>
    </lineage>
</organism>
<gene>
    <name evidence="2" type="ORF">F0562_007581</name>
</gene>
<sequence>MTDKESEKSERGFGSTSSGRDGLSRIGALGGTTFQIRLTQVGNDAQIYDLRKRVHDTKQKDLSVAEYYDDLNGLWQELDHYQNFQAKYPEDSVMFQQLKEKDHVKIRKHHSLVLRTKVATLGRVHPMKCDYCGKRWHTQDNCWKLHGRPNTGRGGDKTGSGRSHAHLTEPSDTPFTSTGDANHLTSEKLQVFQRMMLGLTPPPLVLPLPPTLPI</sequence>
<dbReference type="EMBL" id="CM018046">
    <property type="protein sequence ID" value="KAA8525726.1"/>
    <property type="molecule type" value="Genomic_DNA"/>
</dbReference>
<name>A0A5J5A6Z9_9ASTE</name>
<evidence type="ECO:0000256" key="1">
    <source>
        <dbReference type="SAM" id="MobiDB-lite"/>
    </source>
</evidence>
<proteinExistence type="predicted"/>
<evidence type="ECO:0000313" key="2">
    <source>
        <dbReference type="EMBL" id="KAA8525726.1"/>
    </source>
</evidence>
<dbReference type="AlphaFoldDB" id="A0A5J5A6Z9"/>
<feature type="region of interest" description="Disordered" evidence="1">
    <location>
        <begin position="146"/>
        <end position="181"/>
    </location>
</feature>
<dbReference type="Proteomes" id="UP000325577">
    <property type="component" value="Linkage Group LG3"/>
</dbReference>
<dbReference type="PANTHER" id="PTHR34222:SF79">
    <property type="entry name" value="RETROVIRUS-RELATED POL POLYPROTEIN FROM TRANSPOSON TNT 1-94"/>
    <property type="match status" value="1"/>
</dbReference>